<organism evidence="1 2">
    <name type="scientific">Vermiconidia calcicola</name>
    <dbReference type="NCBI Taxonomy" id="1690605"/>
    <lineage>
        <taxon>Eukaryota</taxon>
        <taxon>Fungi</taxon>
        <taxon>Dikarya</taxon>
        <taxon>Ascomycota</taxon>
        <taxon>Pezizomycotina</taxon>
        <taxon>Dothideomycetes</taxon>
        <taxon>Dothideomycetidae</taxon>
        <taxon>Mycosphaerellales</taxon>
        <taxon>Extremaceae</taxon>
        <taxon>Vermiconidia</taxon>
    </lineage>
</organism>
<keyword evidence="2" id="KW-1185">Reference proteome</keyword>
<dbReference type="Proteomes" id="UP001281147">
    <property type="component" value="Unassembled WGS sequence"/>
</dbReference>
<comment type="caution">
    <text evidence="1">The sequence shown here is derived from an EMBL/GenBank/DDBJ whole genome shotgun (WGS) entry which is preliminary data.</text>
</comment>
<sequence length="658" mass="72982">MDALNQAQKDGVVVGLKAVAGVAPRLDIDKFLNDLPDTFNLFCLALYDLMNDTDSTKIMGYYQIAASTDFRRLSGMTSPTWHRPYLSMIEQTIFAKMLEIAEKFPQANKQTYREAAKKFRMPYWDYYRPRGKDVTFPGVISKGTTSAKFDFSLPQIFAVEKVMLKTPTKNQLELHDNPLHLFSFPKAGSIPLNQWNMIGANFSRAQTQRHPSDSDPLIAINNAVNKAREPNAGQLLNMISDDVYDRYETFAFQGSSPGASGSLESVHGLYHVLIGGQGGHMSSVPVAAFDPIFWLHHCQIDRWLAIWQAAHPNSWFSGDQDNLLPFRVSKNPARFWNSRQSISTQDFGYTYPDLVGGGATQVEAAFKNHYAWSVRTAQFPTIGNPPTDMAPLDLSRAQVYQFSATFTSDRSINFMAAAPQAIQQPLMAASKVAVQTSSAAREAVAGAEKDPQQPVGHKKERPSNRGDKKKVAKGRSFRNLDDSQTSIKAPSPVEESKVNREWFIDDVVERLALNGSFTIYYFLGDPPNATVPTSSYLSHPTLAAASHIFAAPVEACDNCGNQQQQSHLVTSTAPITPMLLDYVEIGHLPNLRADSVKPFLVRNLRWRVVTVHGGTVDPRDLSSLKIGVSSKLAPLDGQGRPTYEEFPEVVEEIIENSS</sequence>
<evidence type="ECO:0000313" key="2">
    <source>
        <dbReference type="Proteomes" id="UP001281147"/>
    </source>
</evidence>
<proteinExistence type="predicted"/>
<evidence type="ECO:0000313" key="1">
    <source>
        <dbReference type="EMBL" id="KAK3717680.1"/>
    </source>
</evidence>
<gene>
    <name evidence="1" type="ORF">LTR37_005747</name>
</gene>
<protein>
    <submittedName>
        <fullName evidence="1">Uncharacterized protein</fullName>
    </submittedName>
</protein>
<dbReference type="EMBL" id="JAUTXU010000036">
    <property type="protein sequence ID" value="KAK3717680.1"/>
    <property type="molecule type" value="Genomic_DNA"/>
</dbReference>
<reference evidence="1" key="1">
    <citation type="submission" date="2023-07" db="EMBL/GenBank/DDBJ databases">
        <title>Black Yeasts Isolated from many extreme environments.</title>
        <authorList>
            <person name="Coleine C."/>
            <person name="Stajich J.E."/>
            <person name="Selbmann L."/>
        </authorList>
    </citation>
    <scope>NUCLEOTIDE SEQUENCE</scope>
    <source>
        <strain evidence="1">CCFEE 5714</strain>
    </source>
</reference>
<accession>A0ACC3NIQ5</accession>
<name>A0ACC3NIQ5_9PEZI</name>